<comment type="caution">
    <text evidence="1">The sequence shown here is derived from an EMBL/GenBank/DDBJ whole genome shotgun (WGS) entry which is preliminary data.</text>
</comment>
<accession>A0A835HDL3</accession>
<dbReference type="AlphaFoldDB" id="A0A835HDL3"/>
<sequence>RYGCRDAVINIPATSSRYLIGALNLTTRSDWQPWFDDTEQELKSFLPVGLLGESEMRRQEFFVFVGCLRAWMVTGDW</sequence>
<reference evidence="1 2" key="1">
    <citation type="submission" date="2020-10" db="EMBL/GenBank/DDBJ databases">
        <title>The Coptis chinensis genome and diversification of protoberbering-type alkaloids.</title>
        <authorList>
            <person name="Wang B."/>
            <person name="Shu S."/>
            <person name="Song C."/>
            <person name="Liu Y."/>
        </authorList>
    </citation>
    <scope>NUCLEOTIDE SEQUENCE [LARGE SCALE GENOMIC DNA]</scope>
    <source>
        <strain evidence="1">HL-2020</strain>
        <tissue evidence="1">Leaf</tissue>
    </source>
</reference>
<keyword evidence="2" id="KW-1185">Reference proteome</keyword>
<gene>
    <name evidence="1" type="ORF">IFM89_008853</name>
</gene>
<proteinExistence type="predicted"/>
<protein>
    <submittedName>
        <fullName evidence="1">Uncharacterized protein</fullName>
    </submittedName>
</protein>
<evidence type="ECO:0000313" key="1">
    <source>
        <dbReference type="EMBL" id="KAF9596327.1"/>
    </source>
</evidence>
<feature type="non-terminal residue" evidence="1">
    <location>
        <position position="77"/>
    </location>
</feature>
<dbReference type="OrthoDB" id="443318at2759"/>
<dbReference type="Proteomes" id="UP000631114">
    <property type="component" value="Unassembled WGS sequence"/>
</dbReference>
<organism evidence="1 2">
    <name type="scientific">Coptis chinensis</name>
    <dbReference type="NCBI Taxonomy" id="261450"/>
    <lineage>
        <taxon>Eukaryota</taxon>
        <taxon>Viridiplantae</taxon>
        <taxon>Streptophyta</taxon>
        <taxon>Embryophyta</taxon>
        <taxon>Tracheophyta</taxon>
        <taxon>Spermatophyta</taxon>
        <taxon>Magnoliopsida</taxon>
        <taxon>Ranunculales</taxon>
        <taxon>Ranunculaceae</taxon>
        <taxon>Coptidoideae</taxon>
        <taxon>Coptis</taxon>
    </lineage>
</organism>
<evidence type="ECO:0000313" key="2">
    <source>
        <dbReference type="Proteomes" id="UP000631114"/>
    </source>
</evidence>
<dbReference type="EMBL" id="JADFTS010000007">
    <property type="protein sequence ID" value="KAF9596327.1"/>
    <property type="molecule type" value="Genomic_DNA"/>
</dbReference>
<name>A0A835HDL3_9MAGN</name>